<evidence type="ECO:0000256" key="4">
    <source>
        <dbReference type="ARBA" id="ARBA00013263"/>
    </source>
</evidence>
<dbReference type="Proteomes" id="UP000322025">
    <property type="component" value="Unassembled WGS sequence"/>
</dbReference>
<dbReference type="InterPro" id="IPR011054">
    <property type="entry name" value="Rudment_hybrid_motif"/>
</dbReference>
<evidence type="ECO:0000256" key="16">
    <source>
        <dbReference type="PROSITE-ProRule" id="PRU00409"/>
    </source>
</evidence>
<dbReference type="EMBL" id="VMSO01000024">
    <property type="protein sequence ID" value="KAA8500465.1"/>
    <property type="molecule type" value="Genomic_DNA"/>
</dbReference>
<keyword evidence="11" id="KW-0460">Magnesium</keyword>
<evidence type="ECO:0000256" key="7">
    <source>
        <dbReference type="ARBA" id="ARBA00022723"/>
    </source>
</evidence>
<organism evidence="19 20">
    <name type="scientific">Mediterraneibacter catenae</name>
    <dbReference type="NCBI Taxonomy" id="2594882"/>
    <lineage>
        <taxon>Bacteria</taxon>
        <taxon>Bacillati</taxon>
        <taxon>Bacillota</taxon>
        <taxon>Clostridia</taxon>
        <taxon>Lachnospirales</taxon>
        <taxon>Lachnospiraceae</taxon>
        <taxon>Mediterraneibacter</taxon>
    </lineage>
</organism>
<dbReference type="GO" id="GO:0004075">
    <property type="term" value="F:biotin carboxylase activity"/>
    <property type="evidence" value="ECO:0007669"/>
    <property type="project" value="UniProtKB-EC"/>
</dbReference>
<keyword evidence="6 19" id="KW-0436">Ligase</keyword>
<comment type="function">
    <text evidence="1">This protein is a component of the acetyl coenzyme A carboxylase complex; first, biotin carboxylase catalyzes the carboxylation of the carrier protein and then the transcarboxylase transfers the carboxyl group to form malonyl-CoA.</text>
</comment>
<dbReference type="InterPro" id="IPR005482">
    <property type="entry name" value="Biotin_COase_C"/>
</dbReference>
<evidence type="ECO:0000256" key="8">
    <source>
        <dbReference type="ARBA" id="ARBA00022741"/>
    </source>
</evidence>
<dbReference type="Pfam" id="PF02786">
    <property type="entry name" value="CPSase_L_D2"/>
    <property type="match status" value="1"/>
</dbReference>
<dbReference type="PROSITE" id="PS00866">
    <property type="entry name" value="CPSASE_1"/>
    <property type="match status" value="1"/>
</dbReference>
<dbReference type="PROSITE" id="PS50975">
    <property type="entry name" value="ATP_GRASP"/>
    <property type="match status" value="1"/>
</dbReference>
<dbReference type="GO" id="GO:0046872">
    <property type="term" value="F:metal ion binding"/>
    <property type="evidence" value="ECO:0007669"/>
    <property type="project" value="UniProtKB-KW"/>
</dbReference>
<keyword evidence="12" id="KW-0443">Lipid metabolism</keyword>
<sequence length="448" mass="49620">MFQKILIANRGEIAVRIIRACRNMGIRSVAVYSKEDKNSLHVQLADQRICIGEGPARNSYLNMERIVTAALNMGADAIHPGFGFLSENADFVRLCEKNGLTFIGPKAEVIDSMGNKSHARKTMMEAGVPVVPGTKEPVYDAETGISLAEEIGYPVMIKASSGGGGKGMRVAKSADEFEFQFNMAQRESANAFGDDTMYIEKFIENPRHVEIQVMGDKFGNVVALGERDCSVQRNHQKLIEESPSPAINDEIRNAMNRDAVLAAKTVNYTNAGTIEFILDPKGTYYFMEMNTRIQVEHGVTEMVTGTDLIIEQIRIAMGEPLSFNQEGIRLNGHAIECRINAEIPEKNFMPSPGVVKHLHLPAGNGVRVDTALYTGYRIPSEYDSMIAKVIVHAPDRNAAIQKMRSALDEMVIMGVDTNLDFQYQIMRNPEFCAGNADTGFIERMLRLD</sequence>
<dbReference type="SMART" id="SM00878">
    <property type="entry name" value="Biotin_carb_C"/>
    <property type="match status" value="1"/>
</dbReference>
<protein>
    <recommendedName>
        <fullName evidence="4">biotin carboxylase</fullName>
        <ecNumber evidence="4">6.3.4.14</ecNumber>
    </recommendedName>
</protein>
<reference evidence="19" key="1">
    <citation type="submission" date="2019-07" db="EMBL/GenBank/DDBJ databases">
        <authorList>
            <person name="Wongkuna S."/>
            <person name="Scaria J."/>
        </authorList>
    </citation>
    <scope>NUCLEOTIDE SEQUENCE [LARGE SCALE GENOMIC DNA]</scope>
    <source>
        <strain evidence="19">SW178</strain>
    </source>
</reference>
<dbReference type="FunFam" id="3.30.1490.20:FF:000018">
    <property type="entry name" value="Biotin carboxylase"/>
    <property type="match status" value="1"/>
</dbReference>
<evidence type="ECO:0000313" key="19">
    <source>
        <dbReference type="EMBL" id="KAA8500465.1"/>
    </source>
</evidence>
<dbReference type="Gene3D" id="3.30.1490.20">
    <property type="entry name" value="ATP-grasp fold, A domain"/>
    <property type="match status" value="1"/>
</dbReference>
<dbReference type="Pfam" id="PF02785">
    <property type="entry name" value="Biotin_carb_C"/>
    <property type="match status" value="1"/>
</dbReference>
<dbReference type="SUPFAM" id="SSF51246">
    <property type="entry name" value="Rudiment single hybrid motif"/>
    <property type="match status" value="1"/>
</dbReference>
<evidence type="ECO:0000256" key="3">
    <source>
        <dbReference type="ARBA" id="ARBA00011750"/>
    </source>
</evidence>
<dbReference type="SUPFAM" id="SSF52440">
    <property type="entry name" value="PreATP-grasp domain"/>
    <property type="match status" value="1"/>
</dbReference>
<dbReference type="UniPathway" id="UPA00655">
    <property type="reaction ID" value="UER00711"/>
</dbReference>
<accession>A0A5M9HZY0</accession>
<evidence type="ECO:0000256" key="14">
    <source>
        <dbReference type="ARBA" id="ARBA00023267"/>
    </source>
</evidence>
<evidence type="ECO:0000256" key="5">
    <source>
        <dbReference type="ARBA" id="ARBA00022516"/>
    </source>
</evidence>
<dbReference type="InterPro" id="IPR005481">
    <property type="entry name" value="BC-like_N"/>
</dbReference>
<comment type="catalytic activity">
    <reaction evidence="15">
        <text>N(6)-biotinyl-L-lysyl-[protein] + hydrogencarbonate + ATP = N(6)-carboxybiotinyl-L-lysyl-[protein] + ADP + phosphate + H(+)</text>
        <dbReference type="Rhea" id="RHEA:13501"/>
        <dbReference type="Rhea" id="RHEA-COMP:10505"/>
        <dbReference type="Rhea" id="RHEA-COMP:10506"/>
        <dbReference type="ChEBI" id="CHEBI:15378"/>
        <dbReference type="ChEBI" id="CHEBI:17544"/>
        <dbReference type="ChEBI" id="CHEBI:30616"/>
        <dbReference type="ChEBI" id="CHEBI:43474"/>
        <dbReference type="ChEBI" id="CHEBI:83144"/>
        <dbReference type="ChEBI" id="CHEBI:83145"/>
        <dbReference type="ChEBI" id="CHEBI:456216"/>
        <dbReference type="EC" id="6.3.4.14"/>
    </reaction>
</comment>
<dbReference type="AlphaFoldDB" id="A0A5M9HZY0"/>
<dbReference type="FunFam" id="3.30.470.20:FF:000028">
    <property type="entry name" value="Methylcrotonoyl-CoA carboxylase subunit alpha, mitochondrial"/>
    <property type="match status" value="1"/>
</dbReference>
<dbReference type="Pfam" id="PF00289">
    <property type="entry name" value="Biotin_carb_N"/>
    <property type="match status" value="1"/>
</dbReference>
<keyword evidence="20" id="KW-1185">Reference proteome</keyword>
<dbReference type="FunFam" id="3.40.50.20:FF:000010">
    <property type="entry name" value="Propionyl-CoA carboxylase subunit alpha"/>
    <property type="match status" value="1"/>
</dbReference>
<dbReference type="InterPro" id="IPR011764">
    <property type="entry name" value="Biotin_carboxylation_dom"/>
</dbReference>
<comment type="pathway">
    <text evidence="2">Lipid metabolism; malonyl-CoA biosynthesis; malonyl-CoA from acetyl-CoA: step 1/1.</text>
</comment>
<dbReference type="InterPro" id="IPR011761">
    <property type="entry name" value="ATP-grasp"/>
</dbReference>
<dbReference type="InterPro" id="IPR013815">
    <property type="entry name" value="ATP_grasp_subdomain_1"/>
</dbReference>
<dbReference type="PANTHER" id="PTHR18866">
    <property type="entry name" value="CARBOXYLASE:PYRUVATE/ACETYL-COA/PROPIONYL-COA CARBOXYLASE"/>
    <property type="match status" value="1"/>
</dbReference>
<feature type="domain" description="Biotin carboxylation" evidence="18">
    <location>
        <begin position="1"/>
        <end position="446"/>
    </location>
</feature>
<evidence type="ECO:0000256" key="1">
    <source>
        <dbReference type="ARBA" id="ARBA00003761"/>
    </source>
</evidence>
<evidence type="ECO:0000256" key="9">
    <source>
        <dbReference type="ARBA" id="ARBA00022832"/>
    </source>
</evidence>
<comment type="subunit">
    <text evidence="3">Acetyl-CoA carboxylase is a heterohexamer of biotin carboxyl carrier protein, biotin carboxylase and the two subunits of carboxyl transferase in a 2:2 complex.</text>
</comment>
<name>A0A5M9HZY0_9FIRM</name>
<evidence type="ECO:0000256" key="10">
    <source>
        <dbReference type="ARBA" id="ARBA00022840"/>
    </source>
</evidence>
<dbReference type="InterPro" id="IPR005479">
    <property type="entry name" value="CPAse_ATP-bd"/>
</dbReference>
<dbReference type="RefSeq" id="WP_150311455.1">
    <property type="nucleotide sequence ID" value="NZ_VMSO01000024.1"/>
</dbReference>
<gene>
    <name evidence="19" type="primary">accC</name>
    <name evidence="19" type="ORF">FNY66_13330</name>
</gene>
<keyword evidence="13" id="KW-0275">Fatty acid biosynthesis</keyword>
<feature type="domain" description="ATP-grasp" evidence="17">
    <location>
        <begin position="120"/>
        <end position="317"/>
    </location>
</feature>
<dbReference type="SUPFAM" id="SSF56059">
    <property type="entry name" value="Glutathione synthetase ATP-binding domain-like"/>
    <property type="match status" value="1"/>
</dbReference>
<dbReference type="PANTHER" id="PTHR18866:SF33">
    <property type="entry name" value="METHYLCROTONOYL-COA CARBOXYLASE SUBUNIT ALPHA, MITOCHONDRIAL-RELATED"/>
    <property type="match status" value="1"/>
</dbReference>
<evidence type="ECO:0000256" key="13">
    <source>
        <dbReference type="ARBA" id="ARBA00023160"/>
    </source>
</evidence>
<keyword evidence="14" id="KW-0092">Biotin</keyword>
<dbReference type="OrthoDB" id="9807469at2"/>
<evidence type="ECO:0000256" key="2">
    <source>
        <dbReference type="ARBA" id="ARBA00004956"/>
    </source>
</evidence>
<keyword evidence="7" id="KW-0479">Metal-binding</keyword>
<dbReference type="GO" id="GO:0005524">
    <property type="term" value="F:ATP binding"/>
    <property type="evidence" value="ECO:0007669"/>
    <property type="project" value="UniProtKB-UniRule"/>
</dbReference>
<dbReference type="InterPro" id="IPR016185">
    <property type="entry name" value="PreATP-grasp_dom_sf"/>
</dbReference>
<evidence type="ECO:0000256" key="6">
    <source>
        <dbReference type="ARBA" id="ARBA00022598"/>
    </source>
</evidence>
<dbReference type="NCBIfam" id="TIGR00514">
    <property type="entry name" value="accC"/>
    <property type="match status" value="1"/>
</dbReference>
<dbReference type="Gene3D" id="3.30.470.20">
    <property type="entry name" value="ATP-grasp fold, B domain"/>
    <property type="match status" value="1"/>
</dbReference>
<dbReference type="Gene3D" id="3.40.50.20">
    <property type="match status" value="1"/>
</dbReference>
<dbReference type="PROSITE" id="PS50979">
    <property type="entry name" value="BC"/>
    <property type="match status" value="1"/>
</dbReference>
<dbReference type="GO" id="GO:0006633">
    <property type="term" value="P:fatty acid biosynthetic process"/>
    <property type="evidence" value="ECO:0007669"/>
    <property type="project" value="UniProtKB-KW"/>
</dbReference>
<evidence type="ECO:0000259" key="17">
    <source>
        <dbReference type="PROSITE" id="PS50975"/>
    </source>
</evidence>
<dbReference type="GO" id="GO:2001295">
    <property type="term" value="P:malonyl-CoA biosynthetic process"/>
    <property type="evidence" value="ECO:0007669"/>
    <property type="project" value="UniProtKB-UniPathway"/>
</dbReference>
<dbReference type="InterPro" id="IPR004549">
    <property type="entry name" value="Acetyl_CoA_COase_biotin_COase"/>
</dbReference>
<comment type="caution">
    <text evidence="19">The sequence shown here is derived from an EMBL/GenBank/DDBJ whole genome shotgun (WGS) entry which is preliminary data.</text>
</comment>
<keyword evidence="9" id="KW-0276">Fatty acid metabolism</keyword>
<keyword evidence="5" id="KW-0444">Lipid biosynthesis</keyword>
<evidence type="ECO:0000256" key="12">
    <source>
        <dbReference type="ARBA" id="ARBA00023098"/>
    </source>
</evidence>
<dbReference type="NCBIfam" id="NF006367">
    <property type="entry name" value="PRK08591.1"/>
    <property type="match status" value="1"/>
</dbReference>
<evidence type="ECO:0000256" key="11">
    <source>
        <dbReference type="ARBA" id="ARBA00022842"/>
    </source>
</evidence>
<dbReference type="EC" id="6.3.4.14" evidence="4"/>
<evidence type="ECO:0000259" key="18">
    <source>
        <dbReference type="PROSITE" id="PS50979"/>
    </source>
</evidence>
<keyword evidence="8 16" id="KW-0547">Nucleotide-binding</keyword>
<evidence type="ECO:0000313" key="20">
    <source>
        <dbReference type="Proteomes" id="UP000322025"/>
    </source>
</evidence>
<evidence type="ECO:0000256" key="15">
    <source>
        <dbReference type="ARBA" id="ARBA00048600"/>
    </source>
</evidence>
<proteinExistence type="predicted"/>
<dbReference type="PROSITE" id="PS00867">
    <property type="entry name" value="CPSASE_2"/>
    <property type="match status" value="1"/>
</dbReference>
<dbReference type="InterPro" id="IPR050856">
    <property type="entry name" value="Biotin_carboxylase_complex"/>
</dbReference>
<keyword evidence="10 16" id="KW-0067">ATP-binding</keyword>